<dbReference type="PROSITE" id="PS51257">
    <property type="entry name" value="PROKAR_LIPOPROTEIN"/>
    <property type="match status" value="1"/>
</dbReference>
<sequence>MRKFIALSALTLTLALSACTQMPADTSSPGVVIGDGTSTIVPKPVMPVPVQPAPTTGPQVTTTTGILVDFLPAATVVTNYTGEMQRVCLNAQCTGLPAGYVTTTNVGAAAVQKLSVYGAELTFNANGSYMRPTSEALITTRRITTHHGNPIFVGDNIPGLGEAWTDRAGEITQLVVEHLE</sequence>
<feature type="signal peptide" evidence="1">
    <location>
        <begin position="1"/>
        <end position="23"/>
    </location>
</feature>
<organism evidence="2 3">
    <name type="scientific">Deinococcus antarcticus</name>
    <dbReference type="NCBI Taxonomy" id="1298767"/>
    <lineage>
        <taxon>Bacteria</taxon>
        <taxon>Thermotogati</taxon>
        <taxon>Deinococcota</taxon>
        <taxon>Deinococci</taxon>
        <taxon>Deinococcales</taxon>
        <taxon>Deinococcaceae</taxon>
        <taxon>Deinococcus</taxon>
    </lineage>
</organism>
<evidence type="ECO:0000313" key="3">
    <source>
        <dbReference type="Proteomes" id="UP001595748"/>
    </source>
</evidence>
<evidence type="ECO:0000256" key="1">
    <source>
        <dbReference type="SAM" id="SignalP"/>
    </source>
</evidence>
<name>A0ABV8A1R6_9DEIO</name>
<dbReference type="Proteomes" id="UP001595748">
    <property type="component" value="Unassembled WGS sequence"/>
</dbReference>
<accession>A0ABV8A1R6</accession>
<comment type="caution">
    <text evidence="2">The sequence shown here is derived from an EMBL/GenBank/DDBJ whole genome shotgun (WGS) entry which is preliminary data.</text>
</comment>
<keyword evidence="3" id="KW-1185">Reference proteome</keyword>
<gene>
    <name evidence="2" type="ORF">ACFOPQ_01165</name>
</gene>
<feature type="chain" id="PRO_5045613066" description="Lipoprotein" evidence="1">
    <location>
        <begin position="24"/>
        <end position="180"/>
    </location>
</feature>
<keyword evidence="1" id="KW-0732">Signal</keyword>
<evidence type="ECO:0000313" key="2">
    <source>
        <dbReference type="EMBL" id="MFC3859384.1"/>
    </source>
</evidence>
<proteinExistence type="predicted"/>
<reference evidence="3" key="1">
    <citation type="journal article" date="2019" name="Int. J. Syst. Evol. Microbiol.">
        <title>The Global Catalogue of Microorganisms (GCM) 10K type strain sequencing project: providing services to taxonomists for standard genome sequencing and annotation.</title>
        <authorList>
            <consortium name="The Broad Institute Genomics Platform"/>
            <consortium name="The Broad Institute Genome Sequencing Center for Infectious Disease"/>
            <person name="Wu L."/>
            <person name="Ma J."/>
        </authorList>
    </citation>
    <scope>NUCLEOTIDE SEQUENCE [LARGE SCALE GENOMIC DNA]</scope>
    <source>
        <strain evidence="3">CCTCC AB 2013263</strain>
    </source>
</reference>
<dbReference type="RefSeq" id="WP_380075550.1">
    <property type="nucleotide sequence ID" value="NZ_JBHRZF010000011.1"/>
</dbReference>
<protein>
    <recommendedName>
        <fullName evidence="4">Lipoprotein</fullName>
    </recommendedName>
</protein>
<evidence type="ECO:0008006" key="4">
    <source>
        <dbReference type="Google" id="ProtNLM"/>
    </source>
</evidence>
<dbReference type="EMBL" id="JBHRZF010000011">
    <property type="protein sequence ID" value="MFC3859384.1"/>
    <property type="molecule type" value="Genomic_DNA"/>
</dbReference>